<dbReference type="GeneID" id="89509307"/>
<evidence type="ECO:0000313" key="2">
    <source>
        <dbReference type="Proteomes" id="UP000184278"/>
    </source>
</evidence>
<accession>A0A1M5SUJ0</accession>
<name>A0A1M5SUJ0_BUTFI</name>
<protein>
    <submittedName>
        <fullName evidence="1">Uncharacterized protein</fullName>
    </submittedName>
</protein>
<proteinExistence type="predicted"/>
<dbReference type="Proteomes" id="UP000184278">
    <property type="component" value="Unassembled WGS sequence"/>
</dbReference>
<dbReference type="EMBL" id="FQXK01000004">
    <property type="protein sequence ID" value="SHH42176.1"/>
    <property type="molecule type" value="Genomic_DNA"/>
</dbReference>
<reference evidence="2" key="1">
    <citation type="submission" date="2016-11" db="EMBL/GenBank/DDBJ databases">
        <authorList>
            <person name="Varghese N."/>
            <person name="Submissions S."/>
        </authorList>
    </citation>
    <scope>NUCLEOTIDE SEQUENCE [LARGE SCALE GENOMIC DNA]</scope>
    <source>
        <strain evidence="2">DSM 3071</strain>
    </source>
</reference>
<evidence type="ECO:0000313" key="1">
    <source>
        <dbReference type="EMBL" id="SHH42176.1"/>
    </source>
</evidence>
<gene>
    <name evidence="1" type="ORF">SAMN02745229_00404</name>
</gene>
<keyword evidence="2" id="KW-1185">Reference proteome</keyword>
<organism evidence="1 2">
    <name type="scientific">Butyrivibrio fibrisolvens DSM 3071</name>
    <dbReference type="NCBI Taxonomy" id="1121131"/>
    <lineage>
        <taxon>Bacteria</taxon>
        <taxon>Bacillati</taxon>
        <taxon>Bacillota</taxon>
        <taxon>Clostridia</taxon>
        <taxon>Lachnospirales</taxon>
        <taxon>Lachnospiraceae</taxon>
        <taxon>Butyrivibrio</taxon>
    </lineage>
</organism>
<dbReference type="AlphaFoldDB" id="A0A1M5SUJ0"/>
<dbReference type="RefSeq" id="WP_073385098.1">
    <property type="nucleotide sequence ID" value="NZ_FQXK01000004.1"/>
</dbReference>
<sequence>MAVGAIRAMRAYSNVSFTQPLNYALTNNSEVSTAYAQSVQQPTEVASAIDPVSPVGYPNAQKISAKKLDPIGTSAMFNEVAKSFGGSVTGYGSKGAGSTYNTIGQNIDVLV</sequence>
<dbReference type="OrthoDB" id="2053406at2"/>